<dbReference type="InterPro" id="IPR016136">
    <property type="entry name" value="DNA_helicase_N/primase_C"/>
</dbReference>
<accession>A0A9W6VEN7</accession>
<name>A0A9W6VEN7_9PSEU</name>
<proteinExistence type="predicted"/>
<dbReference type="RefSeq" id="WP_285485588.1">
    <property type="nucleotide sequence ID" value="NZ_BSTI01000001.1"/>
</dbReference>
<gene>
    <name evidence="1" type="ORF">Atai01_02850</name>
</gene>
<keyword evidence="2" id="KW-1185">Reference proteome</keyword>
<organism evidence="1 2">
    <name type="scientific">Amycolatopsis taiwanensis</name>
    <dbReference type="NCBI Taxonomy" id="342230"/>
    <lineage>
        <taxon>Bacteria</taxon>
        <taxon>Bacillati</taxon>
        <taxon>Actinomycetota</taxon>
        <taxon>Actinomycetes</taxon>
        <taxon>Pseudonocardiales</taxon>
        <taxon>Pseudonocardiaceae</taxon>
        <taxon>Amycolatopsis</taxon>
    </lineage>
</organism>
<dbReference type="Proteomes" id="UP001165136">
    <property type="component" value="Unassembled WGS sequence"/>
</dbReference>
<dbReference type="Gene3D" id="1.10.860.10">
    <property type="entry name" value="DNAb Helicase, Chain A"/>
    <property type="match status" value="1"/>
</dbReference>
<protein>
    <submittedName>
        <fullName evidence="1">Uncharacterized protein</fullName>
    </submittedName>
</protein>
<dbReference type="AlphaFoldDB" id="A0A9W6VEN7"/>
<sequence length="170" mass="18606">MNSALLDPERQFLGCLMQLATDPARRVLSGMSPADLANPTASFVLHLAIRAVANDQPPTPIMLFEHAQEIAERPRASRLHEVAVWIADTYQAAPLAPEQHATHLKAVVLKAAWRRAVAEHAQRLLQAVAESSTDELSELTEDTCAVDEVWSRYQAALNHNSVSARLEVGA</sequence>
<reference evidence="1" key="1">
    <citation type="submission" date="2023-03" db="EMBL/GenBank/DDBJ databases">
        <title>Amycolatopsis taiwanensis NBRC 103393.</title>
        <authorList>
            <person name="Ichikawa N."/>
            <person name="Sato H."/>
            <person name="Tonouchi N."/>
        </authorList>
    </citation>
    <scope>NUCLEOTIDE SEQUENCE</scope>
    <source>
        <strain evidence="1">NBRC 103393</strain>
    </source>
</reference>
<comment type="caution">
    <text evidence="1">The sequence shown here is derived from an EMBL/GenBank/DDBJ whole genome shotgun (WGS) entry which is preliminary data.</text>
</comment>
<evidence type="ECO:0000313" key="2">
    <source>
        <dbReference type="Proteomes" id="UP001165136"/>
    </source>
</evidence>
<dbReference type="EMBL" id="BSTI01000001">
    <property type="protein sequence ID" value="GLY63666.1"/>
    <property type="molecule type" value="Genomic_DNA"/>
</dbReference>
<evidence type="ECO:0000313" key="1">
    <source>
        <dbReference type="EMBL" id="GLY63666.1"/>
    </source>
</evidence>